<name>A0A1I2X9C2_9FIRM</name>
<accession>A0A1I2X9C2</accession>
<keyword evidence="3" id="KW-1185">Reference proteome</keyword>
<dbReference type="Proteomes" id="UP000199337">
    <property type="component" value="Unassembled WGS sequence"/>
</dbReference>
<dbReference type="Gene3D" id="3.30.2310.20">
    <property type="entry name" value="RelE-like"/>
    <property type="match status" value="1"/>
</dbReference>
<dbReference type="OrthoDB" id="595476at2"/>
<reference evidence="3" key="1">
    <citation type="submission" date="2016-10" db="EMBL/GenBank/DDBJ databases">
        <authorList>
            <person name="Varghese N."/>
            <person name="Submissions S."/>
        </authorList>
    </citation>
    <scope>NUCLEOTIDE SEQUENCE [LARGE SCALE GENOMIC DNA]</scope>
    <source>
        <strain evidence="3">DSM 17038</strain>
    </source>
</reference>
<gene>
    <name evidence="2" type="ORF">SAMN05660649_03858</name>
</gene>
<dbReference type="AlphaFoldDB" id="A0A1I2X9C2"/>
<sequence>MKPVTFHEKAVSEVNEAALYYQERAFGLGFSFLDAIEEAIEQVMANPEACPLVGDEIRHKILKRFPYNLLYVIESDCIRVIAIAHQNNILHQCIFGYLCNHISHVLRFFSFPAGVRTGTPAGKRQAEDRDINTVRFYPRSD</sequence>
<dbReference type="Pfam" id="PF05016">
    <property type="entry name" value="ParE_toxin"/>
    <property type="match status" value="1"/>
</dbReference>
<dbReference type="STRING" id="341036.SAMN05660649_03858"/>
<keyword evidence="1" id="KW-1277">Toxin-antitoxin system</keyword>
<dbReference type="InterPro" id="IPR007712">
    <property type="entry name" value="RelE/ParE_toxin"/>
</dbReference>
<proteinExistence type="predicted"/>
<dbReference type="InterPro" id="IPR035093">
    <property type="entry name" value="RelE/ParE_toxin_dom_sf"/>
</dbReference>
<dbReference type="RefSeq" id="WP_092473392.1">
    <property type="nucleotide sequence ID" value="NZ_FOOX01000016.1"/>
</dbReference>
<evidence type="ECO:0000256" key="1">
    <source>
        <dbReference type="ARBA" id="ARBA00022649"/>
    </source>
</evidence>
<organism evidence="2 3">
    <name type="scientific">Desulfotruncus arcticus DSM 17038</name>
    <dbReference type="NCBI Taxonomy" id="1121424"/>
    <lineage>
        <taxon>Bacteria</taxon>
        <taxon>Bacillati</taxon>
        <taxon>Bacillota</taxon>
        <taxon>Clostridia</taxon>
        <taxon>Eubacteriales</taxon>
        <taxon>Desulfallaceae</taxon>
        <taxon>Desulfotruncus</taxon>
    </lineage>
</organism>
<evidence type="ECO:0000313" key="3">
    <source>
        <dbReference type="Proteomes" id="UP000199337"/>
    </source>
</evidence>
<dbReference type="EMBL" id="FOOX01000016">
    <property type="protein sequence ID" value="SFH10002.1"/>
    <property type="molecule type" value="Genomic_DNA"/>
</dbReference>
<evidence type="ECO:0000313" key="2">
    <source>
        <dbReference type="EMBL" id="SFH10002.1"/>
    </source>
</evidence>
<protein>
    <submittedName>
        <fullName evidence="2">ParE toxin of type II toxin-antitoxin system, parDE</fullName>
    </submittedName>
</protein>